<comment type="caution">
    <text evidence="2">The sequence shown here is derived from an EMBL/GenBank/DDBJ whole genome shotgun (WGS) entry which is preliminary data.</text>
</comment>
<proteinExistence type="predicted"/>
<protein>
    <submittedName>
        <fullName evidence="2">Uncharacterized protein</fullName>
    </submittedName>
</protein>
<gene>
    <name evidence="2" type="ORF">JL102_14640</name>
</gene>
<evidence type="ECO:0000313" key="3">
    <source>
        <dbReference type="Proteomes" id="UP000659388"/>
    </source>
</evidence>
<keyword evidence="1" id="KW-0732">Signal</keyword>
<feature type="signal peptide" evidence="1">
    <location>
        <begin position="1"/>
        <end position="20"/>
    </location>
</feature>
<dbReference type="Proteomes" id="UP000659388">
    <property type="component" value="Unassembled WGS sequence"/>
</dbReference>
<accession>A0A937F9B4</accession>
<keyword evidence="3" id="KW-1185">Reference proteome</keyword>
<feature type="chain" id="PRO_5037689247" evidence="1">
    <location>
        <begin position="21"/>
        <end position="121"/>
    </location>
</feature>
<reference evidence="2" key="1">
    <citation type="submission" date="2021-01" db="EMBL/GenBank/DDBJ databases">
        <title>Fulvivirga kasyanovii gen. nov., sp nov., a novel member of the phylum Bacteroidetes isolated from seawater in a mussel farm.</title>
        <authorList>
            <person name="Zhao L.-H."/>
            <person name="Wang Z.-J."/>
        </authorList>
    </citation>
    <scope>NUCLEOTIDE SEQUENCE</scope>
    <source>
        <strain evidence="2">2943</strain>
    </source>
</reference>
<sequence length="121" mass="13837">MMRFRILLLALVLNYHLGFSQDSTTLILVANKNGSNSTKVFSYPYDNILFSKDDFQDLNQKININKKGIYGISFATSHSFKRNRKMKVTRVQSSKKSVQLNTKVVSKEYYNAVTGQSPQAF</sequence>
<evidence type="ECO:0000256" key="1">
    <source>
        <dbReference type="SAM" id="SignalP"/>
    </source>
</evidence>
<dbReference type="EMBL" id="JAESIY010000007">
    <property type="protein sequence ID" value="MBL3657382.1"/>
    <property type="molecule type" value="Genomic_DNA"/>
</dbReference>
<dbReference type="AlphaFoldDB" id="A0A937F9B4"/>
<organism evidence="2 3">
    <name type="scientific">Fulvivirga sediminis</name>
    <dbReference type="NCBI Taxonomy" id="2803949"/>
    <lineage>
        <taxon>Bacteria</taxon>
        <taxon>Pseudomonadati</taxon>
        <taxon>Bacteroidota</taxon>
        <taxon>Cytophagia</taxon>
        <taxon>Cytophagales</taxon>
        <taxon>Fulvivirgaceae</taxon>
        <taxon>Fulvivirga</taxon>
    </lineage>
</organism>
<evidence type="ECO:0000313" key="2">
    <source>
        <dbReference type="EMBL" id="MBL3657382.1"/>
    </source>
</evidence>
<dbReference type="RefSeq" id="WP_202245158.1">
    <property type="nucleotide sequence ID" value="NZ_JAESIY010000007.1"/>
</dbReference>
<name>A0A937F9B4_9BACT</name>